<accession>A0A6I4TU94</accession>
<dbReference type="Proteomes" id="UP000469430">
    <property type="component" value="Unassembled WGS sequence"/>
</dbReference>
<organism evidence="1 2">
    <name type="scientific">Croceibacterium xixiisoli</name>
    <dbReference type="NCBI Taxonomy" id="1476466"/>
    <lineage>
        <taxon>Bacteria</taxon>
        <taxon>Pseudomonadati</taxon>
        <taxon>Pseudomonadota</taxon>
        <taxon>Alphaproteobacteria</taxon>
        <taxon>Sphingomonadales</taxon>
        <taxon>Erythrobacteraceae</taxon>
        <taxon>Croceibacterium</taxon>
    </lineage>
</organism>
<protein>
    <submittedName>
        <fullName evidence="1">Uncharacterized protein</fullName>
    </submittedName>
</protein>
<comment type="caution">
    <text evidence="1">The sequence shown here is derived from an EMBL/GenBank/DDBJ whole genome shotgun (WGS) entry which is preliminary data.</text>
</comment>
<keyword evidence="2" id="KW-1185">Reference proteome</keyword>
<reference evidence="1 2" key="1">
    <citation type="submission" date="2019-12" db="EMBL/GenBank/DDBJ databases">
        <title>Genomic-based taxomic classification of the family Erythrobacteraceae.</title>
        <authorList>
            <person name="Xu L."/>
        </authorList>
    </citation>
    <scope>NUCLEOTIDE SEQUENCE [LARGE SCALE GENOMIC DNA]</scope>
    <source>
        <strain evidence="1 2">S36</strain>
    </source>
</reference>
<sequence length="91" mass="9745">MHHFQILPIDQAVEPMDFIGFDAAGVLQAVQHLACTGARVLRDGAYCFDLRLDGSGVWHVSQQADATAPRLVSQSASLPTMSAATPMPPQL</sequence>
<evidence type="ECO:0000313" key="1">
    <source>
        <dbReference type="EMBL" id="MXO99484.1"/>
    </source>
</evidence>
<name>A0A6I4TU94_9SPHN</name>
<evidence type="ECO:0000313" key="2">
    <source>
        <dbReference type="Proteomes" id="UP000469430"/>
    </source>
</evidence>
<dbReference type="AlphaFoldDB" id="A0A6I4TU94"/>
<dbReference type="EMBL" id="WTYJ01000002">
    <property type="protein sequence ID" value="MXO99484.1"/>
    <property type="molecule type" value="Genomic_DNA"/>
</dbReference>
<proteinExistence type="predicted"/>
<dbReference type="RefSeq" id="WP_161391200.1">
    <property type="nucleotide sequence ID" value="NZ_JBHSCP010000001.1"/>
</dbReference>
<gene>
    <name evidence="1" type="ORF">GRI97_10840</name>
</gene>